<keyword evidence="2" id="KW-1185">Reference proteome</keyword>
<reference evidence="1 2" key="1">
    <citation type="submission" date="2013-12" db="EMBL/GenBank/DDBJ databases">
        <title>Draft genome of the parsitic nematode Ancylostoma duodenale.</title>
        <authorList>
            <person name="Mitreva M."/>
        </authorList>
    </citation>
    <scope>NUCLEOTIDE SEQUENCE [LARGE SCALE GENOMIC DNA]</scope>
    <source>
        <strain evidence="1 2">Zhejiang</strain>
    </source>
</reference>
<dbReference type="EMBL" id="KN727587">
    <property type="protein sequence ID" value="KIH65368.1"/>
    <property type="molecule type" value="Genomic_DNA"/>
</dbReference>
<evidence type="ECO:0000313" key="2">
    <source>
        <dbReference type="Proteomes" id="UP000054047"/>
    </source>
</evidence>
<evidence type="ECO:0000313" key="1">
    <source>
        <dbReference type="EMBL" id="KIH65368.1"/>
    </source>
</evidence>
<accession>A0A0C2D6Y0</accession>
<sequence length="69" mass="7748">MVLLRIDGEHLFFDHLPDAVAPSHAASPIGRRIRDAACCGWRRVAERLPHHSNHSATMDGVRISEISFF</sequence>
<gene>
    <name evidence="1" type="ORF">ANCDUO_04311</name>
</gene>
<dbReference type="Proteomes" id="UP000054047">
    <property type="component" value="Unassembled WGS sequence"/>
</dbReference>
<dbReference type="AlphaFoldDB" id="A0A0C2D6Y0"/>
<protein>
    <submittedName>
        <fullName evidence="1">Uncharacterized protein</fullName>
    </submittedName>
</protein>
<name>A0A0C2D6Y0_9BILA</name>
<proteinExistence type="predicted"/>
<organism evidence="1 2">
    <name type="scientific">Ancylostoma duodenale</name>
    <dbReference type="NCBI Taxonomy" id="51022"/>
    <lineage>
        <taxon>Eukaryota</taxon>
        <taxon>Metazoa</taxon>
        <taxon>Ecdysozoa</taxon>
        <taxon>Nematoda</taxon>
        <taxon>Chromadorea</taxon>
        <taxon>Rhabditida</taxon>
        <taxon>Rhabditina</taxon>
        <taxon>Rhabditomorpha</taxon>
        <taxon>Strongyloidea</taxon>
        <taxon>Ancylostomatidae</taxon>
        <taxon>Ancylostomatinae</taxon>
        <taxon>Ancylostoma</taxon>
    </lineage>
</organism>